<keyword evidence="1 5" id="KW-0489">Methyltransferase</keyword>
<keyword evidence="3" id="KW-0949">S-adenosyl-L-methionine</keyword>
<keyword evidence="2" id="KW-0808">Transferase</keyword>
<organism evidence="5 6">
    <name type="scientific">Nocardioides humi</name>
    <dbReference type="NCBI Taxonomy" id="449461"/>
    <lineage>
        <taxon>Bacteria</taxon>
        <taxon>Bacillati</taxon>
        <taxon>Actinomycetota</taxon>
        <taxon>Actinomycetes</taxon>
        <taxon>Propionibacteriales</taxon>
        <taxon>Nocardioidaceae</taxon>
        <taxon>Nocardioides</taxon>
    </lineage>
</organism>
<dbReference type="CDD" id="cd02440">
    <property type="entry name" value="AdoMet_MTases"/>
    <property type="match status" value="1"/>
</dbReference>
<comment type="caution">
    <text evidence="5">The sequence shown here is derived from an EMBL/GenBank/DDBJ whole genome shotgun (WGS) entry which is preliminary data.</text>
</comment>
<keyword evidence="6" id="KW-1185">Reference proteome</keyword>
<dbReference type="GO" id="GO:0008168">
    <property type="term" value="F:methyltransferase activity"/>
    <property type="evidence" value="ECO:0007669"/>
    <property type="project" value="UniProtKB-KW"/>
</dbReference>
<dbReference type="InterPro" id="IPR013216">
    <property type="entry name" value="Methyltransf_11"/>
</dbReference>
<evidence type="ECO:0000313" key="6">
    <source>
        <dbReference type="Proteomes" id="UP001500842"/>
    </source>
</evidence>
<dbReference type="PANTHER" id="PTHR43861">
    <property type="entry name" value="TRANS-ACONITATE 2-METHYLTRANSFERASE-RELATED"/>
    <property type="match status" value="1"/>
</dbReference>
<gene>
    <name evidence="5" type="ORF">GCM10009788_21010</name>
</gene>
<accession>A0ABN2AFS2</accession>
<protein>
    <submittedName>
        <fullName evidence="5">Class I SAM-dependent methyltransferase</fullName>
    </submittedName>
</protein>
<evidence type="ECO:0000256" key="2">
    <source>
        <dbReference type="ARBA" id="ARBA00022679"/>
    </source>
</evidence>
<dbReference type="Pfam" id="PF08241">
    <property type="entry name" value="Methyltransf_11"/>
    <property type="match status" value="1"/>
</dbReference>
<reference evidence="5 6" key="1">
    <citation type="journal article" date="2019" name="Int. J. Syst. Evol. Microbiol.">
        <title>The Global Catalogue of Microorganisms (GCM) 10K type strain sequencing project: providing services to taxonomists for standard genome sequencing and annotation.</title>
        <authorList>
            <consortium name="The Broad Institute Genomics Platform"/>
            <consortium name="The Broad Institute Genome Sequencing Center for Infectious Disease"/>
            <person name="Wu L."/>
            <person name="Ma J."/>
        </authorList>
    </citation>
    <scope>NUCLEOTIDE SEQUENCE [LARGE SCALE GENOMIC DNA]</scope>
    <source>
        <strain evidence="5 6">JCM 14942</strain>
    </source>
</reference>
<name>A0ABN2AFS2_9ACTN</name>
<dbReference type="EMBL" id="BAAAOR010000015">
    <property type="protein sequence ID" value="GAA1516589.1"/>
    <property type="molecule type" value="Genomic_DNA"/>
</dbReference>
<evidence type="ECO:0000313" key="5">
    <source>
        <dbReference type="EMBL" id="GAA1516589.1"/>
    </source>
</evidence>
<dbReference type="SUPFAM" id="SSF53335">
    <property type="entry name" value="S-adenosyl-L-methionine-dependent methyltransferases"/>
    <property type="match status" value="1"/>
</dbReference>
<proteinExistence type="predicted"/>
<dbReference type="InterPro" id="IPR020598">
    <property type="entry name" value="rRNA_Ade_methylase_Trfase_N"/>
</dbReference>
<dbReference type="Proteomes" id="UP001500842">
    <property type="component" value="Unassembled WGS sequence"/>
</dbReference>
<sequence length="286" mass="29820">MSDVRQTWTKGAAGWLANELVFDRLFAPVTAAVLDAAALHPGDRVLEVGCGSGALLEAAVRQGARAVGVDISPGMIEAARERVPEATVLLGDAQELDLREALGGQRGRGYDVVASRFGVMFFADPVAAFANLRRAAADGRGLLAFAAWTAREENPMFTLGTEVLTRRLAAEGAGNGYAAAGPGPTSLADPGEVERILAAAGWSAVHLERVEFVCDYGQDGSDGVEERLATILGTTTGRRAADVLRPLLGMAGWAGLVDEVRAELRSGMVGGVVRHPAATWLVTATA</sequence>
<dbReference type="SMART" id="SM00650">
    <property type="entry name" value="rADc"/>
    <property type="match status" value="1"/>
</dbReference>
<dbReference type="RefSeq" id="WP_141004612.1">
    <property type="nucleotide sequence ID" value="NZ_BAAAOR010000015.1"/>
</dbReference>
<evidence type="ECO:0000256" key="3">
    <source>
        <dbReference type="ARBA" id="ARBA00022691"/>
    </source>
</evidence>
<dbReference type="InterPro" id="IPR029063">
    <property type="entry name" value="SAM-dependent_MTases_sf"/>
</dbReference>
<dbReference type="PANTHER" id="PTHR43861:SF1">
    <property type="entry name" value="TRANS-ACONITATE 2-METHYLTRANSFERASE"/>
    <property type="match status" value="1"/>
</dbReference>
<dbReference type="Gene3D" id="3.40.50.150">
    <property type="entry name" value="Vaccinia Virus protein VP39"/>
    <property type="match status" value="1"/>
</dbReference>
<evidence type="ECO:0000256" key="1">
    <source>
        <dbReference type="ARBA" id="ARBA00022603"/>
    </source>
</evidence>
<evidence type="ECO:0000259" key="4">
    <source>
        <dbReference type="SMART" id="SM00650"/>
    </source>
</evidence>
<feature type="domain" description="Ribosomal RNA adenine methylase transferase N-terminal" evidence="4">
    <location>
        <begin position="29"/>
        <end position="168"/>
    </location>
</feature>
<dbReference type="GO" id="GO:0032259">
    <property type="term" value="P:methylation"/>
    <property type="evidence" value="ECO:0007669"/>
    <property type="project" value="UniProtKB-KW"/>
</dbReference>